<protein>
    <submittedName>
        <fullName evidence="8">YicC/YloC family endoribonuclease</fullName>
        <ecNumber evidence="8">3.1.-.-</ecNumber>
    </submittedName>
</protein>
<comment type="cofactor">
    <cofactor evidence="1">
        <name>a divalent metal cation</name>
        <dbReference type="ChEBI" id="CHEBI:60240"/>
    </cofactor>
</comment>
<evidence type="ECO:0000256" key="5">
    <source>
        <dbReference type="ARBA" id="ARBA00035648"/>
    </source>
</evidence>
<evidence type="ECO:0000259" key="7">
    <source>
        <dbReference type="Pfam" id="PF08340"/>
    </source>
</evidence>
<gene>
    <name evidence="8" type="ORF">QYS49_34255</name>
</gene>
<evidence type="ECO:0000256" key="4">
    <source>
        <dbReference type="ARBA" id="ARBA00022801"/>
    </source>
</evidence>
<sequence length="292" mass="33509">MIKSMTGFGIAEAQNDNINVEVEIKTLNSKFLDLSLKLPKVINAKEIEVRNLITKALIRGKASVSISISKKNKQLALPNIDQDLFAAYLDKLSELEELNGRKFQDIMKMSLEAPEIIKYEDDQLTEDDQLLIIDTLKNALEKCNDFRDTEGKTVSDILAGYINTISEKLEIAKEIEPKRMEKIRTRLQNNIKELTLSVDYDQERLEQELIYYSEKLDVNEEVERLSIHLKYFLDTLKSKAESHGKKLGFISQEIGREINTLGSKANDSDLQEQVIQMKEELEKIKEQSLNVL</sequence>
<evidence type="ECO:0000256" key="1">
    <source>
        <dbReference type="ARBA" id="ARBA00001968"/>
    </source>
</evidence>
<evidence type="ECO:0000256" key="3">
    <source>
        <dbReference type="ARBA" id="ARBA00022759"/>
    </source>
</evidence>
<keyword evidence="9" id="KW-1185">Reference proteome</keyword>
<dbReference type="GO" id="GO:0004521">
    <property type="term" value="F:RNA endonuclease activity"/>
    <property type="evidence" value="ECO:0007669"/>
    <property type="project" value="InterPro"/>
</dbReference>
<keyword evidence="3" id="KW-0255">Endonuclease</keyword>
<dbReference type="Proteomes" id="UP001230496">
    <property type="component" value="Chromosome"/>
</dbReference>
<evidence type="ECO:0000313" key="8">
    <source>
        <dbReference type="EMBL" id="WMN12666.1"/>
    </source>
</evidence>
<dbReference type="InterPro" id="IPR013551">
    <property type="entry name" value="YicC-like_C"/>
</dbReference>
<reference evidence="8 9" key="1">
    <citation type="submission" date="2023-08" db="EMBL/GenBank/DDBJ databases">
        <title>Comparative genomics and taxonomic characterization of three novel marine species of genus Marivirga.</title>
        <authorList>
            <person name="Muhammad N."/>
            <person name="Kim S.-G."/>
        </authorList>
    </citation>
    <scope>NUCLEOTIDE SEQUENCE [LARGE SCALE GENOMIC DNA]</scope>
    <source>
        <strain evidence="8 9">BDSF4-3</strain>
    </source>
</reference>
<organism evidence="8 9">
    <name type="scientific">Marivirga salinarum</name>
    <dbReference type="NCBI Taxonomy" id="3059078"/>
    <lineage>
        <taxon>Bacteria</taxon>
        <taxon>Pseudomonadati</taxon>
        <taxon>Bacteroidota</taxon>
        <taxon>Cytophagia</taxon>
        <taxon>Cytophagales</taxon>
        <taxon>Marivirgaceae</taxon>
        <taxon>Marivirga</taxon>
    </lineage>
</organism>
<dbReference type="NCBIfam" id="TIGR00255">
    <property type="entry name" value="YicC/YloC family endoribonuclease"/>
    <property type="match status" value="1"/>
</dbReference>
<evidence type="ECO:0000313" key="9">
    <source>
        <dbReference type="Proteomes" id="UP001230496"/>
    </source>
</evidence>
<dbReference type="KEGG" id="msaa:QYS49_34255"/>
<keyword evidence="4 8" id="KW-0378">Hydrolase</keyword>
<dbReference type="PANTHER" id="PTHR30636">
    <property type="entry name" value="UPF0701 PROTEIN YICC"/>
    <property type="match status" value="1"/>
</dbReference>
<dbReference type="Pfam" id="PF03755">
    <property type="entry name" value="YicC-like_N"/>
    <property type="match status" value="1"/>
</dbReference>
<dbReference type="GO" id="GO:0016787">
    <property type="term" value="F:hydrolase activity"/>
    <property type="evidence" value="ECO:0007669"/>
    <property type="project" value="UniProtKB-KW"/>
</dbReference>
<feature type="domain" description="Endoribonuclease YicC-like N-terminal" evidence="6">
    <location>
        <begin position="2"/>
        <end position="154"/>
    </location>
</feature>
<keyword evidence="2" id="KW-0540">Nuclease</keyword>
<dbReference type="Pfam" id="PF08340">
    <property type="entry name" value="YicC-like_C"/>
    <property type="match status" value="1"/>
</dbReference>
<accession>A0AA51NC24</accession>
<dbReference type="RefSeq" id="WP_308350875.1">
    <property type="nucleotide sequence ID" value="NZ_CP129971.1"/>
</dbReference>
<name>A0AA51NC24_9BACT</name>
<proteinExistence type="inferred from homology"/>
<dbReference type="EMBL" id="CP129971">
    <property type="protein sequence ID" value="WMN12666.1"/>
    <property type="molecule type" value="Genomic_DNA"/>
</dbReference>
<evidence type="ECO:0000256" key="2">
    <source>
        <dbReference type="ARBA" id="ARBA00022722"/>
    </source>
</evidence>
<feature type="domain" description="Endoribonuclease YicC-like C-terminal" evidence="7">
    <location>
        <begin position="173"/>
        <end position="291"/>
    </location>
</feature>
<comment type="similarity">
    <text evidence="5">Belongs to the YicC/YloC family.</text>
</comment>
<dbReference type="SUPFAM" id="SSF58113">
    <property type="entry name" value="Apolipoprotein A-I"/>
    <property type="match status" value="1"/>
</dbReference>
<dbReference type="AlphaFoldDB" id="A0AA51NC24"/>
<dbReference type="EC" id="3.1.-.-" evidence="8"/>
<dbReference type="InterPro" id="IPR013527">
    <property type="entry name" value="YicC-like_N"/>
</dbReference>
<evidence type="ECO:0000259" key="6">
    <source>
        <dbReference type="Pfam" id="PF03755"/>
    </source>
</evidence>
<dbReference type="PANTHER" id="PTHR30636:SF3">
    <property type="entry name" value="UPF0701 PROTEIN YICC"/>
    <property type="match status" value="1"/>
</dbReference>
<dbReference type="InterPro" id="IPR005229">
    <property type="entry name" value="YicC/YloC-like"/>
</dbReference>